<organism evidence="1 2">
    <name type="scientific">Burkholderia contaminans</name>
    <dbReference type="NCBI Taxonomy" id="488447"/>
    <lineage>
        <taxon>Bacteria</taxon>
        <taxon>Pseudomonadati</taxon>
        <taxon>Pseudomonadota</taxon>
        <taxon>Betaproteobacteria</taxon>
        <taxon>Burkholderiales</taxon>
        <taxon>Burkholderiaceae</taxon>
        <taxon>Burkholderia</taxon>
        <taxon>Burkholderia cepacia complex</taxon>
    </lineage>
</organism>
<accession>A0A3N8RHI4</accession>
<name>A0A3N8RHI4_9BURK</name>
<proteinExistence type="predicted"/>
<dbReference type="AlphaFoldDB" id="A0A3N8RHI4"/>
<comment type="caution">
    <text evidence="1">The sequence shown here is derived from an EMBL/GenBank/DDBJ whole genome shotgun (WGS) entry which is preliminary data.</text>
</comment>
<evidence type="ECO:0000313" key="1">
    <source>
        <dbReference type="EMBL" id="RQT31115.1"/>
    </source>
</evidence>
<reference evidence="1 2" key="1">
    <citation type="submission" date="2018-08" db="EMBL/GenBank/DDBJ databases">
        <title>Comparative analysis of Burkholderia isolates from Puerto Rico.</title>
        <authorList>
            <person name="Hall C."/>
            <person name="Sahl J."/>
            <person name="Wagner D."/>
        </authorList>
    </citation>
    <scope>NUCLEOTIDE SEQUENCE [LARGE SCALE GENOMIC DNA]</scope>
    <source>
        <strain evidence="1 2">Bp9001</strain>
    </source>
</reference>
<sequence length="61" mass="6001">MFGGARVLSSVAGDGVALVSGAASSVCDGQASGRGCECGRAVVRRRALETDAWCRGDIGGA</sequence>
<gene>
    <name evidence="1" type="ORF">DF037_12160</name>
</gene>
<protein>
    <submittedName>
        <fullName evidence="1">Uncharacterized protein</fullName>
    </submittedName>
</protein>
<evidence type="ECO:0000313" key="2">
    <source>
        <dbReference type="Proteomes" id="UP000269271"/>
    </source>
</evidence>
<dbReference type="Proteomes" id="UP000269271">
    <property type="component" value="Unassembled WGS sequence"/>
</dbReference>
<dbReference type="EMBL" id="QTQX01000006">
    <property type="protein sequence ID" value="RQT31115.1"/>
    <property type="molecule type" value="Genomic_DNA"/>
</dbReference>